<dbReference type="STRING" id="1560234.SP90_00390"/>
<comment type="cofactor">
    <cofactor evidence="6">
        <name>[2Fe-2S] cluster</name>
        <dbReference type="ChEBI" id="CHEBI:190135"/>
    </cofactor>
</comment>
<dbReference type="InterPro" id="IPR002023">
    <property type="entry name" value="NuoE-like"/>
</dbReference>
<dbReference type="InterPro" id="IPR042128">
    <property type="entry name" value="NuoE_dom"/>
</dbReference>
<dbReference type="Pfam" id="PF01257">
    <property type="entry name" value="2Fe-2S_thioredx"/>
    <property type="match status" value="1"/>
</dbReference>
<evidence type="ECO:0000313" key="9">
    <source>
        <dbReference type="Proteomes" id="UP000091979"/>
    </source>
</evidence>
<keyword evidence="3 7" id="KW-0479">Metal-binding</keyword>
<feature type="binding site" evidence="7">
    <location>
        <position position="131"/>
    </location>
    <ligand>
        <name>[2Fe-2S] cluster</name>
        <dbReference type="ChEBI" id="CHEBI:190135"/>
    </ligand>
</feature>
<dbReference type="PANTHER" id="PTHR43342">
    <property type="entry name" value="NADH-QUINONE OXIDOREDUCTASE, E SUBUNIT"/>
    <property type="match status" value="1"/>
</dbReference>
<evidence type="ECO:0000256" key="4">
    <source>
        <dbReference type="ARBA" id="ARBA00023004"/>
    </source>
</evidence>
<evidence type="ECO:0000256" key="3">
    <source>
        <dbReference type="ARBA" id="ARBA00022723"/>
    </source>
</evidence>
<evidence type="ECO:0000256" key="7">
    <source>
        <dbReference type="PIRSR" id="PIRSR000216-1"/>
    </source>
</evidence>
<evidence type="ECO:0000256" key="1">
    <source>
        <dbReference type="ARBA" id="ARBA00010643"/>
    </source>
</evidence>
<protein>
    <submittedName>
        <fullName evidence="8">NADH dehydrogenase</fullName>
    </submittedName>
</protein>
<dbReference type="AlphaFoldDB" id="A0A1B7XPV0"/>
<feature type="binding site" evidence="7">
    <location>
        <position position="127"/>
    </location>
    <ligand>
        <name>[2Fe-2S] cluster</name>
        <dbReference type="ChEBI" id="CHEBI:190135"/>
    </ligand>
</feature>
<dbReference type="GO" id="GO:0051537">
    <property type="term" value="F:2 iron, 2 sulfur cluster binding"/>
    <property type="evidence" value="ECO:0007669"/>
    <property type="project" value="UniProtKB-KW"/>
</dbReference>
<dbReference type="InterPro" id="IPR036249">
    <property type="entry name" value="Thioredoxin-like_sf"/>
</dbReference>
<evidence type="ECO:0000256" key="6">
    <source>
        <dbReference type="ARBA" id="ARBA00034078"/>
    </source>
</evidence>
<dbReference type="Proteomes" id="UP000091979">
    <property type="component" value="Unassembled WGS sequence"/>
</dbReference>
<keyword evidence="4 7" id="KW-0408">Iron</keyword>
<organism evidence="8 9">
    <name type="scientific">Halodesulfovibrio spirochaetisodalis</name>
    <dbReference type="NCBI Taxonomy" id="1560234"/>
    <lineage>
        <taxon>Bacteria</taxon>
        <taxon>Pseudomonadati</taxon>
        <taxon>Thermodesulfobacteriota</taxon>
        <taxon>Desulfovibrionia</taxon>
        <taxon>Desulfovibrionales</taxon>
        <taxon>Desulfovibrionaceae</taxon>
        <taxon>Halodesulfovibrio</taxon>
    </lineage>
</organism>
<evidence type="ECO:0000256" key="2">
    <source>
        <dbReference type="ARBA" id="ARBA00022714"/>
    </source>
</evidence>
<dbReference type="OrthoDB" id="9807941at2"/>
<dbReference type="CDD" id="cd03064">
    <property type="entry name" value="TRX_Fd_NuoE"/>
    <property type="match status" value="1"/>
</dbReference>
<accession>A0A1B7XPV0</accession>
<keyword evidence="9" id="KW-1185">Reference proteome</keyword>
<dbReference type="PANTHER" id="PTHR43342:SF2">
    <property type="entry name" value="POTENTIAL NAD-REDUCING HYDROGENASE SUBUNIT"/>
    <property type="match status" value="1"/>
</dbReference>
<comment type="cofactor">
    <cofactor evidence="7">
        <name>[2Fe-2S] cluster</name>
        <dbReference type="ChEBI" id="CHEBI:190135"/>
    </cofactor>
    <text evidence="7">Binds 1 [2Fe-2S] cluster.</text>
</comment>
<dbReference type="Gene3D" id="3.40.30.10">
    <property type="entry name" value="Glutaredoxin"/>
    <property type="match status" value="1"/>
</dbReference>
<dbReference type="Gene3D" id="1.10.10.1590">
    <property type="entry name" value="NADH-quinone oxidoreductase subunit E"/>
    <property type="match status" value="1"/>
</dbReference>
<reference evidence="8 9" key="1">
    <citation type="submission" date="2015-01" db="EMBL/GenBank/DDBJ databases">
        <title>Desulfovibrio sp. JC271 draft genome sequence.</title>
        <authorList>
            <person name="Shivani Y."/>
            <person name="Subhash Y."/>
            <person name="Sasikala C."/>
            <person name="Ramana C.V."/>
        </authorList>
    </citation>
    <scope>NUCLEOTIDE SEQUENCE [LARGE SCALE GENOMIC DNA]</scope>
    <source>
        <strain evidence="8 9">JC271</strain>
    </source>
</reference>
<comment type="caution">
    <text evidence="8">The sequence shown here is derived from an EMBL/GenBank/DDBJ whole genome shotgun (WGS) entry which is preliminary data.</text>
</comment>
<evidence type="ECO:0000256" key="5">
    <source>
        <dbReference type="ARBA" id="ARBA00023014"/>
    </source>
</evidence>
<dbReference type="GO" id="GO:0046872">
    <property type="term" value="F:metal ion binding"/>
    <property type="evidence" value="ECO:0007669"/>
    <property type="project" value="UniProtKB-KW"/>
</dbReference>
<feature type="binding site" evidence="7">
    <location>
        <position position="91"/>
    </location>
    <ligand>
        <name>[2Fe-2S] cluster</name>
        <dbReference type="ChEBI" id="CHEBI:190135"/>
    </ligand>
</feature>
<dbReference type="PATRIC" id="fig|1560234.3.peg.85"/>
<comment type="similarity">
    <text evidence="1">Belongs to the complex I 24 kDa subunit family.</text>
</comment>
<gene>
    <name evidence="8" type="ORF">SP90_00390</name>
</gene>
<keyword evidence="5 7" id="KW-0411">Iron-sulfur</keyword>
<dbReference type="InterPro" id="IPR041921">
    <property type="entry name" value="NuoE_N"/>
</dbReference>
<dbReference type="SUPFAM" id="SSF52833">
    <property type="entry name" value="Thioredoxin-like"/>
    <property type="match status" value="1"/>
</dbReference>
<dbReference type="EMBL" id="JXMS01000001">
    <property type="protein sequence ID" value="OBQ57542.1"/>
    <property type="molecule type" value="Genomic_DNA"/>
</dbReference>
<evidence type="ECO:0000313" key="8">
    <source>
        <dbReference type="EMBL" id="OBQ57542.1"/>
    </source>
</evidence>
<name>A0A1B7XPV0_9BACT</name>
<sequence>MSCCSEEISQEMWSEVDSVIERHRETPGALITVLREAQDVVGWFPQALIEYIAKGMNIPASDVFGVVSFYSLFSLTPKGRNSIKVCTGTACYVKGAREVIGRISGEYGIAEGETTEDRRFDLEGVRCVGACGLAPAMVINGDVHGDVTADSVLKILEKYS</sequence>
<dbReference type="GO" id="GO:0016491">
    <property type="term" value="F:oxidoreductase activity"/>
    <property type="evidence" value="ECO:0007669"/>
    <property type="project" value="InterPro"/>
</dbReference>
<dbReference type="RefSeq" id="WP_066851440.1">
    <property type="nucleotide sequence ID" value="NZ_JXMS01000001.1"/>
</dbReference>
<dbReference type="InterPro" id="IPR028431">
    <property type="entry name" value="NADP_DH_HndA-like"/>
</dbReference>
<feature type="binding site" evidence="7">
    <location>
        <position position="86"/>
    </location>
    <ligand>
        <name>[2Fe-2S] cluster</name>
        <dbReference type="ChEBI" id="CHEBI:190135"/>
    </ligand>
</feature>
<keyword evidence="2 7" id="KW-0001">2Fe-2S</keyword>
<proteinExistence type="inferred from homology"/>
<dbReference type="PIRSF" id="PIRSF000216">
    <property type="entry name" value="NADH_DH_24kDa"/>
    <property type="match status" value="1"/>
</dbReference>